<evidence type="ECO:0000313" key="3">
    <source>
        <dbReference type="Proteomes" id="UP001320544"/>
    </source>
</evidence>
<dbReference type="InterPro" id="IPR029044">
    <property type="entry name" value="Nucleotide-diphossugar_trans"/>
</dbReference>
<evidence type="ECO:0000259" key="1">
    <source>
        <dbReference type="Pfam" id="PF00535"/>
    </source>
</evidence>
<name>A0ABM7WI91_9ACTN</name>
<dbReference type="InterPro" id="IPR001173">
    <property type="entry name" value="Glyco_trans_2-like"/>
</dbReference>
<organism evidence="2 3">
    <name type="scientific">Raoultibacter timonensis</name>
    <dbReference type="NCBI Taxonomy" id="1907662"/>
    <lineage>
        <taxon>Bacteria</taxon>
        <taxon>Bacillati</taxon>
        <taxon>Actinomycetota</taxon>
        <taxon>Coriobacteriia</taxon>
        <taxon>Eggerthellales</taxon>
        <taxon>Eggerthellaceae</taxon>
        <taxon>Raoultibacter</taxon>
    </lineage>
</organism>
<protein>
    <recommendedName>
        <fullName evidence="1">Glycosyltransferase 2-like domain-containing protein</fullName>
    </recommendedName>
</protein>
<dbReference type="InterPro" id="IPR050834">
    <property type="entry name" value="Glycosyltransf_2"/>
</dbReference>
<dbReference type="RefSeq" id="WP_244412249.1">
    <property type="nucleotide sequence ID" value="NZ_AP025564.1"/>
</dbReference>
<dbReference type="EMBL" id="AP025564">
    <property type="protein sequence ID" value="BDE95989.1"/>
    <property type="molecule type" value="Genomic_DNA"/>
</dbReference>
<dbReference type="Pfam" id="PF00535">
    <property type="entry name" value="Glycos_transf_2"/>
    <property type="match status" value="1"/>
</dbReference>
<dbReference type="SUPFAM" id="SSF53448">
    <property type="entry name" value="Nucleotide-diphospho-sugar transferases"/>
    <property type="match status" value="1"/>
</dbReference>
<proteinExistence type="predicted"/>
<dbReference type="CDD" id="cd00761">
    <property type="entry name" value="Glyco_tranf_GTA_type"/>
    <property type="match status" value="1"/>
</dbReference>
<sequence>MSAPAVSIVVPVYNTGSFLPRCLASLERQTFQDKEVILVDDGSTDGSAALCDAFAQRHPWARVLRHVRTEGLSAARNDGVAATIGEFIGFVDSDDWIAPTMFETLHRVATETESDVAQIQYVLCSGERQVDNPNECVRTLTAEEALAEMLFDERYAVWNRLYRRSLFDACGPECFPVGKTCEDRVANFKLLPNAKQVAVSNRIEYFYFQNIGSISNGGLDRRGLDLIEADRLMVELARALGSDRVLKLAEDRAAKSSFSLLVKWARFGVVDPALDEDGTVTRLFDDFEKNYRRLMESPLSFGKRAVAWQLRHCPSLVRYEFKAYDTLSRLGRKGDS</sequence>
<dbReference type="PANTHER" id="PTHR43685:SF11">
    <property type="entry name" value="GLYCOSYLTRANSFERASE TAGX-RELATED"/>
    <property type="match status" value="1"/>
</dbReference>
<gene>
    <name evidence="2" type="ORF">CE91St30_13220</name>
</gene>
<dbReference type="Proteomes" id="UP001320544">
    <property type="component" value="Chromosome"/>
</dbReference>
<evidence type="ECO:0000313" key="2">
    <source>
        <dbReference type="EMBL" id="BDE95989.1"/>
    </source>
</evidence>
<reference evidence="2 3" key="1">
    <citation type="submission" date="2022-01" db="EMBL/GenBank/DDBJ databases">
        <title>Novel bile acid biosynthetic pathways are enriched in the microbiome of centenarians.</title>
        <authorList>
            <person name="Sato Y."/>
            <person name="Atarashi K."/>
            <person name="Plichta R.D."/>
            <person name="Arai Y."/>
            <person name="Sasajima S."/>
            <person name="Kearney M.S."/>
            <person name="Suda W."/>
            <person name="Takeshita K."/>
            <person name="Sasaki T."/>
            <person name="Okamoto S."/>
            <person name="Skelly N.A."/>
            <person name="Okamura Y."/>
            <person name="Vlamakis H."/>
            <person name="Li Y."/>
            <person name="Tanoue T."/>
            <person name="Takei H."/>
            <person name="Nittono H."/>
            <person name="Narushima S."/>
            <person name="Irie J."/>
            <person name="Itoh H."/>
            <person name="Moriya K."/>
            <person name="Sugiura Y."/>
            <person name="Suematsu M."/>
            <person name="Moritoki N."/>
            <person name="Shibata S."/>
            <person name="Littman R.D."/>
            <person name="Fischbach A.M."/>
            <person name="Uwamino Y."/>
            <person name="Inoue T."/>
            <person name="Honda A."/>
            <person name="Hattori M."/>
            <person name="Murai T."/>
            <person name="Xavier J.R."/>
            <person name="Hirose N."/>
            <person name="Honda K."/>
        </authorList>
    </citation>
    <scope>NUCLEOTIDE SEQUENCE [LARGE SCALE GENOMIC DNA]</scope>
    <source>
        <strain evidence="2 3">CE91-St30</strain>
    </source>
</reference>
<accession>A0ABM7WI91</accession>
<keyword evidence="3" id="KW-1185">Reference proteome</keyword>
<dbReference type="Gene3D" id="3.90.550.10">
    <property type="entry name" value="Spore Coat Polysaccharide Biosynthesis Protein SpsA, Chain A"/>
    <property type="match status" value="1"/>
</dbReference>
<feature type="domain" description="Glycosyltransferase 2-like" evidence="1">
    <location>
        <begin position="7"/>
        <end position="168"/>
    </location>
</feature>
<dbReference type="PANTHER" id="PTHR43685">
    <property type="entry name" value="GLYCOSYLTRANSFERASE"/>
    <property type="match status" value="1"/>
</dbReference>